<feature type="non-terminal residue" evidence="7">
    <location>
        <position position="1"/>
    </location>
</feature>
<evidence type="ECO:0000256" key="6">
    <source>
        <dbReference type="SAM" id="Phobius"/>
    </source>
</evidence>
<dbReference type="InterPro" id="IPR003967">
    <property type="entry name" value="K_chnl_volt-dep_ERG"/>
</dbReference>
<comment type="caution">
    <text evidence="7">The sequence shown here is derived from an EMBL/GenBank/DDBJ whole genome shotgun (WGS) entry which is preliminary data.</text>
</comment>
<dbReference type="EMBL" id="CAIIXF020000007">
    <property type="protein sequence ID" value="CAH1788035.1"/>
    <property type="molecule type" value="Genomic_DNA"/>
</dbReference>
<feature type="transmembrane region" description="Helical" evidence="6">
    <location>
        <begin position="285"/>
        <end position="312"/>
    </location>
</feature>
<dbReference type="InterPro" id="IPR005821">
    <property type="entry name" value="Ion_trans_dom"/>
</dbReference>
<evidence type="ECO:0000313" key="7">
    <source>
        <dbReference type="EMBL" id="CAH1788035.1"/>
    </source>
</evidence>
<reference evidence="7" key="1">
    <citation type="submission" date="2022-03" db="EMBL/GenBank/DDBJ databases">
        <authorList>
            <person name="Martin C."/>
        </authorList>
    </citation>
    <scope>NUCLEOTIDE SEQUENCE</scope>
</reference>
<dbReference type="Gene3D" id="1.10.287.70">
    <property type="match status" value="1"/>
</dbReference>
<dbReference type="Proteomes" id="UP000749559">
    <property type="component" value="Unassembled WGS sequence"/>
</dbReference>
<protein>
    <submittedName>
        <fullName evidence="7">Uncharacterized protein</fullName>
    </submittedName>
</protein>
<dbReference type="FunFam" id="1.10.287.70:FF:000275">
    <property type="entry name" value="Potassium voltage-gated channel subfamily H member 8"/>
    <property type="match status" value="1"/>
</dbReference>
<keyword evidence="3 6" id="KW-1133">Transmembrane helix</keyword>
<sequence length="454" mass="50705">STSFSVDCKRVLEPSLVTEGASPLSLDIGANNPHARNNQVKESMFRKAKNKFIMLKVLRELGGRGSTPRPDSDEASKKRSASGTSFKQDSGEEDDKSNNGEADNETSTVDQAQEWRPQTRSVPKCIILHYSPFKAVWDWMILLLVLYTAVFTPYVAAFLLNEDEARMKLNQNSATRLQNAKTNQADPLVIIDLIVDVMFIADILINFRTTYVANGEVESDPQKIAVNYVKSWFLIDAIAAIPFDLLLFGSGTSDTMTITGVLKTARLLRLLRVARRVDQYSEYGAAVLLLLMAIFTLIAHWLACIFYAIAYVERQTLHAPISWLDALARDTNNPYLPNDTSSGPPLKTKYITALYFTFTSLTSIGFGNICPNTNAEKVFGIFAMLLGSLMSAAIFGNVSSIMLRLYQGTEEYHERQTSIKEFINFHHIPKTLAARLVESHQHSWSYTNGIDMNG</sequence>
<proteinExistence type="predicted"/>
<dbReference type="GO" id="GO:0042391">
    <property type="term" value="P:regulation of membrane potential"/>
    <property type="evidence" value="ECO:0007669"/>
    <property type="project" value="TreeGrafter"/>
</dbReference>
<organism evidence="7 8">
    <name type="scientific">Owenia fusiformis</name>
    <name type="common">Polychaete worm</name>
    <dbReference type="NCBI Taxonomy" id="6347"/>
    <lineage>
        <taxon>Eukaryota</taxon>
        <taxon>Metazoa</taxon>
        <taxon>Spiralia</taxon>
        <taxon>Lophotrochozoa</taxon>
        <taxon>Annelida</taxon>
        <taxon>Polychaeta</taxon>
        <taxon>Sedentaria</taxon>
        <taxon>Canalipalpata</taxon>
        <taxon>Sabellida</taxon>
        <taxon>Oweniida</taxon>
        <taxon>Oweniidae</taxon>
        <taxon>Owenia</taxon>
    </lineage>
</organism>
<feature type="region of interest" description="Disordered" evidence="5">
    <location>
        <begin position="22"/>
        <end position="43"/>
    </location>
</feature>
<dbReference type="SUPFAM" id="SSF81324">
    <property type="entry name" value="Voltage-gated potassium channels"/>
    <property type="match status" value="1"/>
</dbReference>
<feature type="non-terminal residue" evidence="7">
    <location>
        <position position="454"/>
    </location>
</feature>
<evidence type="ECO:0000313" key="8">
    <source>
        <dbReference type="Proteomes" id="UP000749559"/>
    </source>
</evidence>
<feature type="transmembrane region" description="Helical" evidence="6">
    <location>
        <begin position="139"/>
        <end position="160"/>
    </location>
</feature>
<dbReference type="PANTHER" id="PTHR10217">
    <property type="entry name" value="VOLTAGE AND LIGAND GATED POTASSIUM CHANNEL"/>
    <property type="match status" value="1"/>
</dbReference>
<dbReference type="GO" id="GO:0005886">
    <property type="term" value="C:plasma membrane"/>
    <property type="evidence" value="ECO:0007669"/>
    <property type="project" value="TreeGrafter"/>
</dbReference>
<evidence type="ECO:0000256" key="3">
    <source>
        <dbReference type="ARBA" id="ARBA00022989"/>
    </source>
</evidence>
<dbReference type="PRINTS" id="PR01470">
    <property type="entry name" value="ERGCHANNEL"/>
</dbReference>
<evidence type="ECO:0000256" key="5">
    <source>
        <dbReference type="SAM" id="MobiDB-lite"/>
    </source>
</evidence>
<dbReference type="GO" id="GO:0005242">
    <property type="term" value="F:inward rectifier potassium channel activity"/>
    <property type="evidence" value="ECO:0007669"/>
    <property type="project" value="TreeGrafter"/>
</dbReference>
<evidence type="ECO:0000256" key="2">
    <source>
        <dbReference type="ARBA" id="ARBA00022692"/>
    </source>
</evidence>
<dbReference type="InterPro" id="IPR003938">
    <property type="entry name" value="K_chnl_volt-dep_EAG/ELK/ERG"/>
</dbReference>
<dbReference type="Gene3D" id="1.10.1200.260">
    <property type="match status" value="1"/>
</dbReference>
<dbReference type="PRINTS" id="PR01463">
    <property type="entry name" value="EAGCHANLFMLY"/>
</dbReference>
<name>A0A8J1UHU6_OWEFU</name>
<dbReference type="OrthoDB" id="432483at2759"/>
<gene>
    <name evidence="7" type="ORF">OFUS_LOCUS13641</name>
</gene>
<keyword evidence="4 6" id="KW-0472">Membrane</keyword>
<keyword evidence="8" id="KW-1185">Reference proteome</keyword>
<accession>A0A8J1UHU6</accession>
<dbReference type="AlphaFoldDB" id="A0A8J1UHU6"/>
<dbReference type="PANTHER" id="PTHR10217:SF548">
    <property type="entry name" value="GH12235P"/>
    <property type="match status" value="1"/>
</dbReference>
<feature type="region of interest" description="Disordered" evidence="5">
    <location>
        <begin position="62"/>
        <end position="115"/>
    </location>
</feature>
<evidence type="ECO:0000256" key="4">
    <source>
        <dbReference type="ARBA" id="ARBA00023136"/>
    </source>
</evidence>
<dbReference type="InterPro" id="IPR050818">
    <property type="entry name" value="KCNH_animal-type"/>
</dbReference>
<feature type="transmembrane region" description="Helical" evidence="6">
    <location>
        <begin position="381"/>
        <end position="406"/>
    </location>
</feature>
<feature type="compositionally biased region" description="Polar residues" evidence="5">
    <location>
        <begin position="99"/>
        <end position="115"/>
    </location>
</feature>
<comment type="subcellular location">
    <subcellularLocation>
        <location evidence="1">Membrane</location>
        <topology evidence="1">Multi-pass membrane protein</topology>
    </subcellularLocation>
</comment>
<feature type="transmembrane region" description="Helical" evidence="6">
    <location>
        <begin position="350"/>
        <end position="369"/>
    </location>
</feature>
<dbReference type="Pfam" id="PF00520">
    <property type="entry name" value="Ion_trans"/>
    <property type="match status" value="1"/>
</dbReference>
<evidence type="ECO:0000256" key="1">
    <source>
        <dbReference type="ARBA" id="ARBA00004141"/>
    </source>
</evidence>
<keyword evidence="2 6" id="KW-0812">Transmembrane</keyword>